<sequence>MVTIKRDKHYNIVNNISKTVLSIILILLASTFFYMLYGSIEVNTDKTPYNIVELKAQYKNCIVVDKHQTNNTYTLDIRNPITNKIEKQYVKDYIYYNIYFIGDTIK</sequence>
<reference evidence="2 3" key="1">
    <citation type="submission" date="2020-07" db="EMBL/GenBank/DDBJ databases">
        <title>Taxonomic proposal: Crassvirales, a new order of highly abundant and diverse bacterial viruses.</title>
        <authorList>
            <person name="Shkoporov A.N."/>
            <person name="Stockdale S.R."/>
            <person name="Guerin E."/>
            <person name="Ross R.P."/>
            <person name="Hill C."/>
        </authorList>
    </citation>
    <scope>NUCLEOTIDE SEQUENCE [LARGE SCALE GENOMIC DNA]</scope>
</reference>
<dbReference type="Proteomes" id="UP000594004">
    <property type="component" value="Segment"/>
</dbReference>
<name>A0A7M1RTZ7_9CAUD</name>
<keyword evidence="1" id="KW-0472">Membrane</keyword>
<keyword evidence="1" id="KW-0812">Transmembrane</keyword>
<proteinExistence type="predicted"/>
<evidence type="ECO:0000313" key="2">
    <source>
        <dbReference type="EMBL" id="QOR57594.1"/>
    </source>
</evidence>
<dbReference type="RefSeq" id="YP_010113234.1">
    <property type="nucleotide sequence ID" value="NC_055900.1"/>
</dbReference>
<feature type="transmembrane region" description="Helical" evidence="1">
    <location>
        <begin position="20"/>
        <end position="40"/>
    </location>
</feature>
<accession>A0A7M1RTZ7</accession>
<keyword evidence="3" id="KW-1185">Reference proteome</keyword>
<dbReference type="KEGG" id="vg:65131742"/>
<evidence type="ECO:0000256" key="1">
    <source>
        <dbReference type="SAM" id="Phobius"/>
    </source>
</evidence>
<dbReference type="GeneID" id="65131742"/>
<protein>
    <submittedName>
        <fullName evidence="2">Uncharacterized protein</fullName>
    </submittedName>
</protein>
<keyword evidence="1" id="KW-1133">Transmembrane helix</keyword>
<dbReference type="EMBL" id="MT774407">
    <property type="protein sequence ID" value="QOR57594.1"/>
    <property type="molecule type" value="Genomic_DNA"/>
</dbReference>
<evidence type="ECO:0000313" key="3">
    <source>
        <dbReference type="Proteomes" id="UP000594004"/>
    </source>
</evidence>
<organism evidence="2 3">
    <name type="scientific">uncultured phage cr125_1</name>
    <dbReference type="NCBI Taxonomy" id="2772091"/>
    <lineage>
        <taxon>Viruses</taxon>
        <taxon>Duplodnaviria</taxon>
        <taxon>Heunggongvirae</taxon>
        <taxon>Uroviricota</taxon>
        <taxon>Caudoviricetes</taxon>
        <taxon>Crassvirales</taxon>
        <taxon>Suoliviridae</taxon>
        <taxon>Uncouvirinae</taxon>
        <taxon>Aurodevirus</taxon>
        <taxon>Aurodevirus hominis</taxon>
    </lineage>
</organism>